<name>A0ABT3RKY6_9BACT</name>
<evidence type="ECO:0000313" key="8">
    <source>
        <dbReference type="Proteomes" id="UP001209885"/>
    </source>
</evidence>
<gene>
    <name evidence="7" type="ORF">OO013_00755</name>
</gene>
<evidence type="ECO:0000256" key="3">
    <source>
        <dbReference type="ARBA" id="ARBA00022989"/>
    </source>
</evidence>
<comment type="caution">
    <text evidence="7">The sequence shown here is derived from an EMBL/GenBank/DDBJ whole genome shotgun (WGS) entry which is preliminary data.</text>
</comment>
<feature type="compositionally biased region" description="Basic and acidic residues" evidence="5">
    <location>
        <begin position="316"/>
        <end position="329"/>
    </location>
</feature>
<dbReference type="RefSeq" id="WP_266054606.1">
    <property type="nucleotide sequence ID" value="NZ_JAPFQN010000001.1"/>
</dbReference>
<dbReference type="Pfam" id="PF05128">
    <property type="entry name" value="DUF697"/>
    <property type="match status" value="1"/>
</dbReference>
<evidence type="ECO:0000256" key="1">
    <source>
        <dbReference type="ARBA" id="ARBA00004141"/>
    </source>
</evidence>
<keyword evidence="4 6" id="KW-0472">Membrane</keyword>
<evidence type="ECO:0000256" key="5">
    <source>
        <dbReference type="SAM" id="MobiDB-lite"/>
    </source>
</evidence>
<keyword evidence="8" id="KW-1185">Reference proteome</keyword>
<feature type="transmembrane region" description="Helical" evidence="6">
    <location>
        <begin position="41"/>
        <end position="66"/>
    </location>
</feature>
<evidence type="ECO:0000256" key="4">
    <source>
        <dbReference type="ARBA" id="ARBA00023136"/>
    </source>
</evidence>
<organism evidence="7 8">
    <name type="scientific">Mangrovivirga halotolerans</name>
    <dbReference type="NCBI Taxonomy" id="2993936"/>
    <lineage>
        <taxon>Bacteria</taxon>
        <taxon>Pseudomonadati</taxon>
        <taxon>Bacteroidota</taxon>
        <taxon>Cytophagia</taxon>
        <taxon>Cytophagales</taxon>
        <taxon>Mangrovivirgaceae</taxon>
        <taxon>Mangrovivirga</taxon>
    </lineage>
</organism>
<protein>
    <submittedName>
        <fullName evidence="7">DUF697 domain-containing protein</fullName>
    </submittedName>
</protein>
<feature type="region of interest" description="Disordered" evidence="5">
    <location>
        <begin position="316"/>
        <end position="337"/>
    </location>
</feature>
<evidence type="ECO:0000256" key="6">
    <source>
        <dbReference type="SAM" id="Phobius"/>
    </source>
</evidence>
<dbReference type="EMBL" id="JAPFQN010000001">
    <property type="protein sequence ID" value="MCX2742369.1"/>
    <property type="molecule type" value="Genomic_DNA"/>
</dbReference>
<keyword evidence="3 6" id="KW-1133">Transmembrane helix</keyword>
<comment type="subcellular location">
    <subcellularLocation>
        <location evidence="1">Membrane</location>
        <topology evidence="1">Multi-pass membrane protein</topology>
    </subcellularLocation>
</comment>
<feature type="transmembrane region" description="Helical" evidence="6">
    <location>
        <begin position="12"/>
        <end position="29"/>
    </location>
</feature>
<evidence type="ECO:0000313" key="7">
    <source>
        <dbReference type="EMBL" id="MCX2742369.1"/>
    </source>
</evidence>
<keyword evidence="2 6" id="KW-0812">Transmembrane</keyword>
<dbReference type="InterPro" id="IPR021147">
    <property type="entry name" value="DUF697"/>
</dbReference>
<accession>A0ABT3RKY6</accession>
<proteinExistence type="predicted"/>
<reference evidence="7 8" key="1">
    <citation type="submission" date="2022-11" db="EMBL/GenBank/DDBJ databases">
        <title>The characterization of three novel Bacteroidetes species and genomic analysis of their roles in tidal elemental geochemical cycles.</title>
        <authorList>
            <person name="Ma K."/>
        </authorList>
    </citation>
    <scope>NUCLEOTIDE SEQUENCE [LARGE SCALE GENOMIC DNA]</scope>
    <source>
        <strain evidence="7 8">M17</strain>
    </source>
</reference>
<sequence length="337" mass="37320">MRNQLRKLITTLSILIIIVFMIFTINQLVDLYANLIVINETLAVVVTISVIIILIGLFTVPLVIFIRLPKAIAKPLSDDEFPEYRKKVIARLATNKLIGGKYDLSTEEGILDALTYLNNEADKVIQETASSVFLTTAVSQNGKLDAFTVLITQTRMVWKVSHIYWQRPALRDMINLYANVGGATFLASEIEDLDLSRQIEPIINAMVKSPGRSLPIVGHAAHIITDSLLEGSTNAFLTLRVGVVTKRYCGAIGDLDKREVRKNSYLEASGMLRTLVYQSSSKVVKSLIKATKDTGVNTVKSGFGAINKAAKNVREKLENLTRKSNKDLEQPPETDSN</sequence>
<evidence type="ECO:0000256" key="2">
    <source>
        <dbReference type="ARBA" id="ARBA00022692"/>
    </source>
</evidence>
<dbReference type="Proteomes" id="UP001209885">
    <property type="component" value="Unassembled WGS sequence"/>
</dbReference>